<protein>
    <submittedName>
        <fullName evidence="2">GNAT family N-acetyltransferase</fullName>
    </submittedName>
</protein>
<accession>A0A7X3G6E0</accession>
<evidence type="ECO:0000259" key="1">
    <source>
        <dbReference type="PROSITE" id="PS51186"/>
    </source>
</evidence>
<proteinExistence type="predicted"/>
<dbReference type="InterPro" id="IPR016181">
    <property type="entry name" value="Acyl_CoA_acyltransferase"/>
</dbReference>
<sequence>MKIERTHDMALVVRIMSHPSIFPHIAEDGTDRPEPVDHPGFYWMLATDGGEPAGLFLVHARGAVCYEMHTMILPAFRGALASAAAQALLAWAFTELCCQKVVTSVPDYNRAALRFALANGMRQEGVNRASFLRRGQLIDQINLGITKKEWIPCQQQSQQ</sequence>
<dbReference type="GO" id="GO:0016747">
    <property type="term" value="F:acyltransferase activity, transferring groups other than amino-acyl groups"/>
    <property type="evidence" value="ECO:0007669"/>
    <property type="project" value="InterPro"/>
</dbReference>
<organism evidence="2 3">
    <name type="scientific">Massilia cellulosiltytica</name>
    <dbReference type="NCBI Taxonomy" id="2683234"/>
    <lineage>
        <taxon>Bacteria</taxon>
        <taxon>Pseudomonadati</taxon>
        <taxon>Pseudomonadota</taxon>
        <taxon>Betaproteobacteria</taxon>
        <taxon>Burkholderiales</taxon>
        <taxon>Oxalobacteraceae</taxon>
        <taxon>Telluria group</taxon>
        <taxon>Massilia</taxon>
    </lineage>
</organism>
<dbReference type="PROSITE" id="PS51186">
    <property type="entry name" value="GNAT"/>
    <property type="match status" value="1"/>
</dbReference>
<gene>
    <name evidence="2" type="ORF">GPY61_31875</name>
</gene>
<dbReference type="EMBL" id="WSES01000019">
    <property type="protein sequence ID" value="MVW64521.1"/>
    <property type="molecule type" value="Genomic_DNA"/>
</dbReference>
<feature type="domain" description="N-acetyltransferase" evidence="1">
    <location>
        <begin position="1"/>
        <end position="144"/>
    </location>
</feature>
<dbReference type="AlphaFoldDB" id="A0A7X3G6E0"/>
<dbReference type="RefSeq" id="WP_160410945.1">
    <property type="nucleotide sequence ID" value="NZ_WSES01000019.1"/>
</dbReference>
<keyword evidence="2" id="KW-0808">Transferase</keyword>
<reference evidence="2 3" key="1">
    <citation type="submission" date="2019-12" db="EMBL/GenBank/DDBJ databases">
        <authorList>
            <person name="Li C."/>
            <person name="Zhao J."/>
        </authorList>
    </citation>
    <scope>NUCLEOTIDE SEQUENCE [LARGE SCALE GENOMIC DNA]</scope>
    <source>
        <strain evidence="2 3">NEAU-DD11</strain>
    </source>
</reference>
<evidence type="ECO:0000313" key="3">
    <source>
        <dbReference type="Proteomes" id="UP000443353"/>
    </source>
</evidence>
<evidence type="ECO:0000313" key="2">
    <source>
        <dbReference type="EMBL" id="MVW64521.1"/>
    </source>
</evidence>
<dbReference type="InterPro" id="IPR000182">
    <property type="entry name" value="GNAT_dom"/>
</dbReference>
<keyword evidence="3" id="KW-1185">Reference proteome</keyword>
<dbReference type="Pfam" id="PF00583">
    <property type="entry name" value="Acetyltransf_1"/>
    <property type="match status" value="1"/>
</dbReference>
<dbReference type="SUPFAM" id="SSF55729">
    <property type="entry name" value="Acyl-CoA N-acyltransferases (Nat)"/>
    <property type="match status" value="1"/>
</dbReference>
<name>A0A7X3G6E0_9BURK</name>
<dbReference type="Gene3D" id="3.40.630.30">
    <property type="match status" value="1"/>
</dbReference>
<dbReference type="Proteomes" id="UP000443353">
    <property type="component" value="Unassembled WGS sequence"/>
</dbReference>
<comment type="caution">
    <text evidence="2">The sequence shown here is derived from an EMBL/GenBank/DDBJ whole genome shotgun (WGS) entry which is preliminary data.</text>
</comment>